<sequence length="63" mass="6975">MQSQRLHLAASQHTGCSLVLLPRRLWLQSGKTCKNRMVACLLISDGTSSSRPFIDRGHPILTS</sequence>
<name>A0A0E9QIR9_ANGAN</name>
<proteinExistence type="predicted"/>
<organism evidence="1">
    <name type="scientific">Anguilla anguilla</name>
    <name type="common">European freshwater eel</name>
    <name type="synonym">Muraena anguilla</name>
    <dbReference type="NCBI Taxonomy" id="7936"/>
    <lineage>
        <taxon>Eukaryota</taxon>
        <taxon>Metazoa</taxon>
        <taxon>Chordata</taxon>
        <taxon>Craniata</taxon>
        <taxon>Vertebrata</taxon>
        <taxon>Euteleostomi</taxon>
        <taxon>Actinopterygii</taxon>
        <taxon>Neopterygii</taxon>
        <taxon>Teleostei</taxon>
        <taxon>Anguilliformes</taxon>
        <taxon>Anguillidae</taxon>
        <taxon>Anguilla</taxon>
    </lineage>
</organism>
<dbReference type="EMBL" id="GBXM01092594">
    <property type="protein sequence ID" value="JAH15983.1"/>
    <property type="molecule type" value="Transcribed_RNA"/>
</dbReference>
<reference evidence="1" key="1">
    <citation type="submission" date="2014-11" db="EMBL/GenBank/DDBJ databases">
        <authorList>
            <person name="Amaro Gonzalez C."/>
        </authorList>
    </citation>
    <scope>NUCLEOTIDE SEQUENCE</scope>
</reference>
<dbReference type="AlphaFoldDB" id="A0A0E9QIR9"/>
<protein>
    <submittedName>
        <fullName evidence="1">Uncharacterized protein</fullName>
    </submittedName>
</protein>
<accession>A0A0E9QIR9</accession>
<reference evidence="1" key="2">
    <citation type="journal article" date="2015" name="Fish Shellfish Immunol.">
        <title>Early steps in the European eel (Anguilla anguilla)-Vibrio vulnificus interaction in the gills: Role of the RtxA13 toxin.</title>
        <authorList>
            <person name="Callol A."/>
            <person name="Pajuelo D."/>
            <person name="Ebbesson L."/>
            <person name="Teles M."/>
            <person name="MacKenzie S."/>
            <person name="Amaro C."/>
        </authorList>
    </citation>
    <scope>NUCLEOTIDE SEQUENCE</scope>
</reference>
<evidence type="ECO:0000313" key="1">
    <source>
        <dbReference type="EMBL" id="JAH15983.1"/>
    </source>
</evidence>